<dbReference type="EMBL" id="MTJN01000002">
    <property type="protein sequence ID" value="OOV08411.1"/>
    <property type="molecule type" value="Genomic_DNA"/>
</dbReference>
<dbReference type="PANTHER" id="PTHR34606:SF16">
    <property type="entry name" value="BON DOMAIN-CONTAINING PROTEIN"/>
    <property type="match status" value="1"/>
</dbReference>
<keyword evidence="3" id="KW-0677">Repeat</keyword>
<dbReference type="InterPro" id="IPR014004">
    <property type="entry name" value="Transpt-assoc_nodulatn_dom_bac"/>
</dbReference>
<dbReference type="SMART" id="SM00749">
    <property type="entry name" value="BON"/>
    <property type="match status" value="2"/>
</dbReference>
<organism evidence="8 9">
    <name type="scientific">Rhodoferax fermentans</name>
    <dbReference type="NCBI Taxonomy" id="28066"/>
    <lineage>
        <taxon>Bacteria</taxon>
        <taxon>Pseudomonadati</taxon>
        <taxon>Pseudomonadota</taxon>
        <taxon>Betaproteobacteria</taxon>
        <taxon>Burkholderiales</taxon>
        <taxon>Comamonadaceae</taxon>
        <taxon>Rhodoferax</taxon>
    </lineage>
</organism>
<reference evidence="8 9" key="1">
    <citation type="submission" date="2017-01" db="EMBL/GenBank/DDBJ databases">
        <title>Genome sequencing of Rhodoferax fermentans JCM 7819.</title>
        <authorList>
            <person name="Kim Y.J."/>
            <person name="Farh M.E.-A."/>
            <person name="Yang D.-C."/>
        </authorList>
    </citation>
    <scope>NUCLEOTIDE SEQUENCE [LARGE SCALE GENOMIC DNA]</scope>
    <source>
        <strain evidence="8 9">JCM 7819</strain>
    </source>
</reference>
<name>A0A1T1AWF7_RHOFE</name>
<evidence type="ECO:0000259" key="7">
    <source>
        <dbReference type="PROSITE" id="PS50914"/>
    </source>
</evidence>
<dbReference type="FunFam" id="3.30.1340.30:FF:000001">
    <property type="entry name" value="Molecular chaperone OsmY"/>
    <property type="match status" value="1"/>
</dbReference>
<dbReference type="Pfam" id="PF04972">
    <property type="entry name" value="BON"/>
    <property type="match status" value="2"/>
</dbReference>
<keyword evidence="2 6" id="KW-0732">Signal</keyword>
<evidence type="ECO:0000313" key="8">
    <source>
        <dbReference type="EMBL" id="OOV08411.1"/>
    </source>
</evidence>
<dbReference type="InterPro" id="IPR007055">
    <property type="entry name" value="BON_dom"/>
</dbReference>
<feature type="domain" description="BON" evidence="7">
    <location>
        <begin position="126"/>
        <end position="194"/>
    </location>
</feature>
<dbReference type="Proteomes" id="UP000190750">
    <property type="component" value="Unassembled WGS sequence"/>
</dbReference>
<dbReference type="GO" id="GO:0042597">
    <property type="term" value="C:periplasmic space"/>
    <property type="evidence" value="ECO:0007669"/>
    <property type="project" value="UniProtKB-SubCell"/>
</dbReference>
<evidence type="ECO:0000256" key="5">
    <source>
        <dbReference type="ARBA" id="ARBA00070588"/>
    </source>
</evidence>
<feature type="signal peptide" evidence="6">
    <location>
        <begin position="1"/>
        <end position="28"/>
    </location>
</feature>
<evidence type="ECO:0000256" key="3">
    <source>
        <dbReference type="ARBA" id="ARBA00022737"/>
    </source>
</evidence>
<feature type="domain" description="BON" evidence="7">
    <location>
        <begin position="48"/>
        <end position="116"/>
    </location>
</feature>
<dbReference type="AlphaFoldDB" id="A0A1T1AWF7"/>
<evidence type="ECO:0000313" key="9">
    <source>
        <dbReference type="Proteomes" id="UP000190750"/>
    </source>
</evidence>
<dbReference type="PROSITE" id="PS50914">
    <property type="entry name" value="BON"/>
    <property type="match status" value="2"/>
</dbReference>
<dbReference type="InterPro" id="IPR051686">
    <property type="entry name" value="Lipoprotein_DolP"/>
</dbReference>
<keyword evidence="9" id="KW-1185">Reference proteome</keyword>
<evidence type="ECO:0000256" key="6">
    <source>
        <dbReference type="SAM" id="SignalP"/>
    </source>
</evidence>
<dbReference type="PROSITE" id="PS51257">
    <property type="entry name" value="PROKAR_LIPOPROTEIN"/>
    <property type="match status" value="1"/>
</dbReference>
<comment type="caution">
    <text evidence="8">The sequence shown here is derived from an EMBL/GenBank/DDBJ whole genome shotgun (WGS) entry which is preliminary data.</text>
</comment>
<proteinExistence type="predicted"/>
<comment type="subcellular location">
    <subcellularLocation>
        <location evidence="1">Periplasm</location>
    </subcellularLocation>
</comment>
<evidence type="ECO:0000256" key="1">
    <source>
        <dbReference type="ARBA" id="ARBA00004418"/>
    </source>
</evidence>
<dbReference type="PANTHER" id="PTHR34606">
    <property type="entry name" value="BON DOMAIN-CONTAINING PROTEIN"/>
    <property type="match status" value="1"/>
</dbReference>
<dbReference type="Gene3D" id="3.30.1340.30">
    <property type="match status" value="2"/>
</dbReference>
<keyword evidence="4" id="KW-0574">Periplasm</keyword>
<feature type="chain" id="PRO_5012843078" description="Osmotically-inducible protein Y" evidence="6">
    <location>
        <begin position="29"/>
        <end position="194"/>
    </location>
</feature>
<protein>
    <recommendedName>
        <fullName evidence="5">Osmotically-inducible protein Y</fullName>
    </recommendedName>
</protein>
<sequence>MFMKNPLGLRLVTTTLAGVMTLSMVACSKPVDGTGAAAPATTVGTEVDDSVVTTRVKTALLDNIDVKGFDIQVETRKGEVMLSGFVSNQTQIDQAVNVAKAVEGVTNINNKLSIKDGVATVGNKIDDSVITTEVKAALLADANIKSLDITVVTHKGEVQLSGFVNNQGQIDRALEIAHGVSGVTEVGNQMSIKK</sequence>
<accession>A0A1T1AWF7</accession>
<evidence type="ECO:0000256" key="4">
    <source>
        <dbReference type="ARBA" id="ARBA00022764"/>
    </source>
</evidence>
<evidence type="ECO:0000256" key="2">
    <source>
        <dbReference type="ARBA" id="ARBA00022729"/>
    </source>
</evidence>
<dbReference type="STRING" id="28066.RF819_18395"/>
<gene>
    <name evidence="8" type="ORF">RF819_18395</name>
</gene>